<comment type="caution">
    <text evidence="2">The sequence shown here is derived from an EMBL/GenBank/DDBJ whole genome shotgun (WGS) entry which is preliminary data.</text>
</comment>
<dbReference type="GO" id="GO:0043291">
    <property type="term" value="C:RAVE complex"/>
    <property type="evidence" value="ECO:0007669"/>
    <property type="project" value="TreeGrafter"/>
</dbReference>
<organism evidence="2 3">
    <name type="scientific">Hymenoscyphus fraxineus</name>
    <dbReference type="NCBI Taxonomy" id="746836"/>
    <lineage>
        <taxon>Eukaryota</taxon>
        <taxon>Fungi</taxon>
        <taxon>Dikarya</taxon>
        <taxon>Ascomycota</taxon>
        <taxon>Pezizomycotina</taxon>
        <taxon>Leotiomycetes</taxon>
        <taxon>Helotiales</taxon>
        <taxon>Helotiaceae</taxon>
        <taxon>Hymenoscyphus</taxon>
    </lineage>
</organism>
<keyword evidence="3" id="KW-1185">Reference proteome</keyword>
<reference evidence="2" key="1">
    <citation type="submission" date="2021-07" db="EMBL/GenBank/DDBJ databases">
        <authorList>
            <person name="Durling M."/>
        </authorList>
    </citation>
    <scope>NUCLEOTIDE SEQUENCE</scope>
</reference>
<dbReference type="PANTHER" id="PTHR13618">
    <property type="entry name" value="LEUCINE ZIPPER CONTAINING TRANSCRIPTION FACTOR LZF1"/>
    <property type="match status" value="1"/>
</dbReference>
<dbReference type="Pfam" id="PF10259">
    <property type="entry name" value="Rogdi_lz"/>
    <property type="match status" value="1"/>
</dbReference>
<gene>
    <name evidence="2" type="ORF">HYFRA_00007190</name>
</gene>
<dbReference type="EMBL" id="CAJVRL010000060">
    <property type="protein sequence ID" value="CAG8955174.1"/>
    <property type="molecule type" value="Genomic_DNA"/>
</dbReference>
<evidence type="ECO:0000256" key="1">
    <source>
        <dbReference type="SAM" id="MobiDB-lite"/>
    </source>
</evidence>
<accession>A0A9N9PIZ6</accession>
<dbReference type="InterPro" id="IPR028241">
    <property type="entry name" value="RAVE2/Rogdi"/>
</dbReference>
<dbReference type="OrthoDB" id="66510at2759"/>
<proteinExistence type="predicted"/>
<protein>
    <recommendedName>
        <fullName evidence="4">RAVE subunit 2/Rogdi</fullName>
    </recommendedName>
</protein>
<dbReference type="Proteomes" id="UP000696280">
    <property type="component" value="Unassembled WGS sequence"/>
</dbReference>
<dbReference type="AlphaFoldDB" id="A0A9N9PIZ6"/>
<evidence type="ECO:0008006" key="4">
    <source>
        <dbReference type="Google" id="ProtNLM"/>
    </source>
</evidence>
<name>A0A9N9PIZ6_9HELO</name>
<dbReference type="PANTHER" id="PTHR13618:SF1">
    <property type="entry name" value="PROTEIN ROGDI HOMOLOG"/>
    <property type="match status" value="1"/>
</dbReference>
<feature type="region of interest" description="Disordered" evidence="1">
    <location>
        <begin position="164"/>
        <end position="190"/>
    </location>
</feature>
<sequence length="318" mass="34789">MTTAVFPYIQPGELKKAEDESTARELSWLLESLQEKLAEFKSGLEDCYALLAPTEDPESSTLVISSSKSELVKGHVTRVGTRIVKGSLHLKLKTLPPLHLKLSEEHPLVLPQLSHLRTLLNSALDCVDITRWTGDRNSAPFITSQLHLLHSILLEAQAVSTAPSLVAPRPGTPNPLPVAPRTSGEAGNENNPPWYESIVDPQTFTPALPPTLSLHLLPTASSLILTIRVLETTAAPPSAFNKFAHAIGVQRRLEHDEMDGLFMWKGEEVRVKEKVRVESGGDPVLLVLGVKLQSLEKAIEASRCNLRLVLGLDAEDDD</sequence>
<evidence type="ECO:0000313" key="3">
    <source>
        <dbReference type="Proteomes" id="UP000696280"/>
    </source>
</evidence>
<evidence type="ECO:0000313" key="2">
    <source>
        <dbReference type="EMBL" id="CAG8955174.1"/>
    </source>
</evidence>